<dbReference type="InterPro" id="IPR018193">
    <property type="entry name" value="Glyc_kinase_flavodox-like_fold"/>
</dbReference>
<dbReference type="SUPFAM" id="SSF110738">
    <property type="entry name" value="Glycerate kinase I"/>
    <property type="match status" value="1"/>
</dbReference>
<dbReference type="GO" id="GO:0031388">
    <property type="term" value="P:organic acid phosphorylation"/>
    <property type="evidence" value="ECO:0007669"/>
    <property type="project" value="UniProtKB-UniRule"/>
</dbReference>
<dbReference type="Proteomes" id="UP000198553">
    <property type="component" value="Unassembled WGS sequence"/>
</dbReference>
<reference evidence="6" key="1">
    <citation type="submission" date="2016-10" db="EMBL/GenBank/DDBJ databases">
        <authorList>
            <person name="Varghese N."/>
            <person name="Submissions S."/>
        </authorList>
    </citation>
    <scope>NUCLEOTIDE SEQUENCE [LARGE SCALE GENOMIC DNA]</scope>
    <source>
        <strain evidence="6">B48,IBRC-M 10115,DSM 25386,CECT 8001</strain>
    </source>
</reference>
<evidence type="ECO:0000313" key="5">
    <source>
        <dbReference type="EMBL" id="SEM53336.1"/>
    </source>
</evidence>
<dbReference type="Pfam" id="PF02595">
    <property type="entry name" value="Gly_kinase"/>
    <property type="match status" value="1"/>
</dbReference>
<dbReference type="EMBL" id="FOBW01000003">
    <property type="protein sequence ID" value="SEM53336.1"/>
    <property type="molecule type" value="Genomic_DNA"/>
</dbReference>
<dbReference type="AlphaFoldDB" id="A0A1H7Z4S9"/>
<dbReference type="OrthoDB" id="9774290at2"/>
<accession>A0A1H7Z4S9</accession>
<organism evidence="5 6">
    <name type="scientific">Mesobacillus persicus</name>
    <dbReference type="NCBI Taxonomy" id="930146"/>
    <lineage>
        <taxon>Bacteria</taxon>
        <taxon>Bacillati</taxon>
        <taxon>Bacillota</taxon>
        <taxon>Bacilli</taxon>
        <taxon>Bacillales</taxon>
        <taxon>Bacillaceae</taxon>
        <taxon>Mesobacillus</taxon>
    </lineage>
</organism>
<proteinExistence type="inferred from homology"/>
<protein>
    <submittedName>
        <fullName evidence="5">Glycerate kinase</fullName>
    </submittedName>
</protein>
<keyword evidence="3 4" id="KW-0418">Kinase</keyword>
<dbReference type="InterPro" id="IPR004381">
    <property type="entry name" value="Glycerate_kinase"/>
</dbReference>
<dbReference type="Gene3D" id="3.90.1510.10">
    <property type="entry name" value="Glycerate kinase, domain 2"/>
    <property type="match status" value="1"/>
</dbReference>
<dbReference type="STRING" id="930146.SAMN05192533_103268"/>
<keyword evidence="2 4" id="KW-0808">Transferase</keyword>
<dbReference type="PANTHER" id="PTHR21599">
    <property type="entry name" value="GLYCERATE KINASE"/>
    <property type="match status" value="1"/>
</dbReference>
<sequence length="381" mass="39897">MKFVLAPDSFKESMTAKEAALAMEKGIRKVFPDADCRIVPMADGGEGTVESLVRLTKGSMIQTEVLGPLGKKIIANYGVTGEGDTAVIEMATASGLELLKPEERNPLLTTTYGTGQLIKHALDMGAKRFLIGIGGSATNDGGVGMLQALGVSFKDHKGEELSFGGGTLQQLATIDISGLDPRISKITIDVACDVTNPLVGKNGASAIFGPQKGASPEMVDVLDQNLAHYANIIKQELGIDIVDTEGSGAAGGLGAGLLAFLNARLKKGVDLVIEYTGFEEIVKDADYVFTGEGSIDDQTLYGKTAYGVATVAQKYDVPVIAFAGRIGDGVQPLYDHGFTAIVGILKEATSLKAALEGGEHNLAYAAENICRVLRINEGKNS</sequence>
<evidence type="ECO:0000256" key="1">
    <source>
        <dbReference type="ARBA" id="ARBA00006284"/>
    </source>
</evidence>
<dbReference type="InterPro" id="IPR036129">
    <property type="entry name" value="Glycerate_kinase_sf"/>
</dbReference>
<dbReference type="RefSeq" id="WP_090742485.1">
    <property type="nucleotide sequence ID" value="NZ_FOBW01000003.1"/>
</dbReference>
<evidence type="ECO:0000313" key="6">
    <source>
        <dbReference type="Proteomes" id="UP000198553"/>
    </source>
</evidence>
<evidence type="ECO:0000256" key="2">
    <source>
        <dbReference type="ARBA" id="ARBA00022679"/>
    </source>
</evidence>
<dbReference type="PIRSF" id="PIRSF006078">
    <property type="entry name" value="GlxK"/>
    <property type="match status" value="1"/>
</dbReference>
<dbReference type="GO" id="GO:0008887">
    <property type="term" value="F:glycerate kinase activity"/>
    <property type="evidence" value="ECO:0007669"/>
    <property type="project" value="UniProtKB-UniRule"/>
</dbReference>
<gene>
    <name evidence="5" type="ORF">SAMN05192533_103268</name>
</gene>
<comment type="similarity">
    <text evidence="1 4">Belongs to the glycerate kinase type-1 family.</text>
</comment>
<keyword evidence="6" id="KW-1185">Reference proteome</keyword>
<name>A0A1H7Z4S9_9BACI</name>
<dbReference type="Gene3D" id="3.40.50.10350">
    <property type="entry name" value="Glycerate kinase, domain 1"/>
    <property type="match status" value="1"/>
</dbReference>
<evidence type="ECO:0000256" key="4">
    <source>
        <dbReference type="PIRNR" id="PIRNR006078"/>
    </source>
</evidence>
<evidence type="ECO:0000256" key="3">
    <source>
        <dbReference type="ARBA" id="ARBA00022777"/>
    </source>
</evidence>
<dbReference type="NCBIfam" id="TIGR00045">
    <property type="entry name" value="glycerate kinase"/>
    <property type="match status" value="1"/>
</dbReference>
<dbReference type="InterPro" id="IPR018197">
    <property type="entry name" value="Glycerate_kinase_RE-like"/>
</dbReference>
<dbReference type="PANTHER" id="PTHR21599:SF0">
    <property type="entry name" value="GLYCERATE KINASE"/>
    <property type="match status" value="1"/>
</dbReference>